<feature type="compositionally biased region" description="Basic residues" evidence="2">
    <location>
        <begin position="147"/>
        <end position="162"/>
    </location>
</feature>
<dbReference type="InterPro" id="IPR000330">
    <property type="entry name" value="SNF2_N"/>
</dbReference>
<dbReference type="SMART" id="SM00490">
    <property type="entry name" value="HELICc"/>
    <property type="match status" value="1"/>
</dbReference>
<dbReference type="PANTHER" id="PTHR45629">
    <property type="entry name" value="SNF2/RAD54 FAMILY MEMBER"/>
    <property type="match status" value="1"/>
</dbReference>
<gene>
    <name evidence="5" type="ORF">SEMRO_381_G130850.1</name>
</gene>
<feature type="compositionally biased region" description="Basic and acidic residues" evidence="2">
    <location>
        <begin position="511"/>
        <end position="522"/>
    </location>
</feature>
<feature type="compositionally biased region" description="Basic residues" evidence="2">
    <location>
        <begin position="245"/>
        <end position="257"/>
    </location>
</feature>
<feature type="compositionally biased region" description="Polar residues" evidence="2">
    <location>
        <begin position="457"/>
        <end position="472"/>
    </location>
</feature>
<dbReference type="InterPro" id="IPR038718">
    <property type="entry name" value="SNF2-like_sf"/>
</dbReference>
<evidence type="ECO:0000256" key="2">
    <source>
        <dbReference type="SAM" id="MobiDB-lite"/>
    </source>
</evidence>
<dbReference type="CDD" id="cd18793">
    <property type="entry name" value="SF2_C_SNF"/>
    <property type="match status" value="1"/>
</dbReference>
<dbReference type="GO" id="GO:0016787">
    <property type="term" value="F:hydrolase activity"/>
    <property type="evidence" value="ECO:0007669"/>
    <property type="project" value="UniProtKB-KW"/>
</dbReference>
<dbReference type="InterPro" id="IPR050496">
    <property type="entry name" value="SNF2_RAD54_helicase_repair"/>
</dbReference>
<feature type="compositionally biased region" description="Basic and acidic residues" evidence="2">
    <location>
        <begin position="405"/>
        <end position="417"/>
    </location>
</feature>
<dbReference type="Gene3D" id="3.40.50.10810">
    <property type="entry name" value="Tandem AAA-ATPase domain"/>
    <property type="match status" value="1"/>
</dbReference>
<dbReference type="PROSITE" id="PS51194">
    <property type="entry name" value="HELICASE_CTER"/>
    <property type="match status" value="1"/>
</dbReference>
<feature type="compositionally biased region" description="Polar residues" evidence="2">
    <location>
        <begin position="1585"/>
        <end position="1594"/>
    </location>
</feature>
<dbReference type="Gene3D" id="3.40.50.300">
    <property type="entry name" value="P-loop containing nucleotide triphosphate hydrolases"/>
    <property type="match status" value="1"/>
</dbReference>
<feature type="compositionally biased region" description="Acidic residues" evidence="2">
    <location>
        <begin position="73"/>
        <end position="84"/>
    </location>
</feature>
<comment type="caution">
    <text evidence="5">The sequence shown here is derived from an EMBL/GenBank/DDBJ whole genome shotgun (WGS) entry which is preliminary data.</text>
</comment>
<evidence type="ECO:0000313" key="5">
    <source>
        <dbReference type="EMBL" id="CAB9509245.1"/>
    </source>
</evidence>
<feature type="compositionally biased region" description="Basic and acidic residues" evidence="2">
    <location>
        <begin position="12"/>
        <end position="42"/>
    </location>
</feature>
<keyword evidence="1" id="KW-0378">Hydrolase</keyword>
<feature type="compositionally biased region" description="Basic and acidic residues" evidence="2">
    <location>
        <begin position="283"/>
        <end position="294"/>
    </location>
</feature>
<feature type="domain" description="Helicase ATP-binding" evidence="3">
    <location>
        <begin position="770"/>
        <end position="990"/>
    </location>
</feature>
<feature type="compositionally biased region" description="Basic and acidic residues" evidence="2">
    <location>
        <begin position="369"/>
        <end position="384"/>
    </location>
</feature>
<evidence type="ECO:0000259" key="4">
    <source>
        <dbReference type="PROSITE" id="PS51194"/>
    </source>
</evidence>
<feature type="compositionally biased region" description="Basic residues" evidence="2">
    <location>
        <begin position="175"/>
        <end position="190"/>
    </location>
</feature>
<dbReference type="OrthoDB" id="448448at2759"/>
<dbReference type="GO" id="GO:0005524">
    <property type="term" value="F:ATP binding"/>
    <property type="evidence" value="ECO:0007669"/>
    <property type="project" value="InterPro"/>
</dbReference>
<reference evidence="5" key="1">
    <citation type="submission" date="2020-06" db="EMBL/GenBank/DDBJ databases">
        <authorList>
            <consortium name="Plant Systems Biology data submission"/>
        </authorList>
    </citation>
    <scope>NUCLEOTIDE SEQUENCE</scope>
    <source>
        <strain evidence="5">D6</strain>
    </source>
</reference>
<dbReference type="InterPro" id="IPR027417">
    <property type="entry name" value="P-loop_NTPase"/>
</dbReference>
<dbReference type="Pfam" id="PF00271">
    <property type="entry name" value="Helicase_C"/>
    <property type="match status" value="1"/>
</dbReference>
<evidence type="ECO:0000313" key="6">
    <source>
        <dbReference type="Proteomes" id="UP001153069"/>
    </source>
</evidence>
<dbReference type="PROSITE" id="PS51192">
    <property type="entry name" value="HELICASE_ATP_BIND_1"/>
    <property type="match status" value="1"/>
</dbReference>
<dbReference type="InterPro" id="IPR049730">
    <property type="entry name" value="SNF2/RAD54-like_C"/>
</dbReference>
<feature type="compositionally biased region" description="Basic and acidic residues" evidence="2">
    <location>
        <begin position="1528"/>
        <end position="1539"/>
    </location>
</feature>
<organism evidence="5 6">
    <name type="scientific">Seminavis robusta</name>
    <dbReference type="NCBI Taxonomy" id="568900"/>
    <lineage>
        <taxon>Eukaryota</taxon>
        <taxon>Sar</taxon>
        <taxon>Stramenopiles</taxon>
        <taxon>Ochrophyta</taxon>
        <taxon>Bacillariophyta</taxon>
        <taxon>Bacillariophyceae</taxon>
        <taxon>Bacillariophycidae</taxon>
        <taxon>Naviculales</taxon>
        <taxon>Naviculaceae</taxon>
        <taxon>Seminavis</taxon>
    </lineage>
</organism>
<keyword evidence="6" id="KW-1185">Reference proteome</keyword>
<dbReference type="EMBL" id="CAICTM010000380">
    <property type="protein sequence ID" value="CAB9509245.1"/>
    <property type="molecule type" value="Genomic_DNA"/>
</dbReference>
<accession>A0A9N8HEC3</accession>
<feature type="compositionally biased region" description="Basic and acidic residues" evidence="2">
    <location>
        <begin position="594"/>
        <end position="606"/>
    </location>
</feature>
<sequence length="1679" mass="188801">MYSQRLKLARKRREEQKVFEALESKHKREERRERNKENDRGARDRKRKATEKGTSGDVTTKKSSHKSKRSEEESSQEDSSDEDTELPKGKRQRRPAPKNSGRTSSYRADRGGSKSRSKSQKSRNNSRETSEESSSEDSDSDEESSSKMRRKRDHRRSNKSRKSSWSDEEQSTSRKGWKRASHKSSKRKKSSRELDSDEDDDDSDLGASKKSDSQQSQNNRRAIRKALDSDDTCSDGGSGKEPAKSRSKKRDSHRSHGSQRAIKGEYSTDDNSDQWLSKRHSKKSDSQGSHDRRIANRNALDSDSDDDSGQRASKRHSIRPKKYDGQGSRNSRRAGKRSENGDSSSDGAKRHSKHTKHTYSQQSQSSRLASREALDSDFDDHSDRGPSTGHLKKTDSQQSHQSWKGKRELDHDDDSNRKSIYQNSQRARKSNKETDSEDSSEERSQPRPRRGKAMAKSCSSRSKPVSTKNQPYESPDSDDTDFDPQDRSNRNRRLGSAKNESSPQAKVKKAHDKDKDKDKEMNSDEESSVQSVSSRDESKQTKKPKHEKSASARTVFPLDSDSDERKSGDQASAGKHRRAVKKVMANDLSDESGDEQRAVSKLDKKKAPANPLQAVERERENVSQMQHRGRNFVGGGDLWDDDDDNGNSQIDRRPITAPAAHSTESRASISGRPRAAKADVGEMENVGSGKNGASSSPCKNDDVVADQHKAKGRIEEHEQYPTLGNPYFGPFDNVPLKLVNKQDARSDHKVPAALARYLPPFQREGIQFLYNAVVNNYGAILGDDMGLGKTMQIIALISALLGKTGTTMDEDILKERKAKRKEVEKELGNWENSALLGQCGFEGRNKRLAEYKEKLGLPEIVPILLIVPAVVVDNWDGEIMQFSKIEVEKFRESDTREEALKGIELGSAEVLLCGHPLFGAKKHFEEILKFPWNLVVVDEFHLFKNGKSNNAKNLRILAKRHNCPIIGLTGTPMPNCFDELHNLVDLVQPKVLGTLKQFNNRIGKPMKKARAVDATQDVKAQGEDKRLELNKKLQPLYIARKKQDVLSQLPKKTEHVVLCELSELQKKTYEHIRNLPDFVLVRGSSAPCDCGVNINYFERYLRLQTPEDKIAFQKENEFIKRGKCHYREPQEEDKGMSVMWRKQHPDGTQCKRCPSCVLLPCLSKLYQLSSHLTLLQYEKPGNKAAVDSEHEEDLNREFAKISFPDDVLPELPGASYERCDQLLQGVQHFAMSGKMKKLHSLLQDIHHEKGRVLIFSYSVRMLDIIARYLDNEAKRFLRIDGKTPGKDRQGLVKQFQTDSKYFCFLLSTRAAGVGLNLTAANNVIIFDAEWNPAHDEQAQDRAYRIGQSKDVTVYRLVAQGTIEELKYLRQIYKLHLRQETFRSAEGSEAAPRSFLGVDKDTKRKGELFGAENLLSFSKDSSFLSRVWKTDKGIVAGTSTAIANAWEKGEAMMQEETEQLIRSQLEGAAKAAKKAAFDHKAFFDQGRARPANREGQMGGETQAVDDFVERGQPKQVPVPNDSDSDDSDADNHFDASDARNNENTSALGPDNVTKVASCGTTVQGASGSPPSDRELIETKTKVKPQVTKSFQQANAKSGRVSNADKPKSDEGTNPLGRVGIPDPHNDLRNNNPVNNQERQRLLQSMNKKKNFLLCGIPSQQVSGRHTTFSKANVFQPNSSN</sequence>
<dbReference type="SMART" id="SM00487">
    <property type="entry name" value="DEXDc"/>
    <property type="match status" value="1"/>
</dbReference>
<dbReference type="InterPro" id="IPR014001">
    <property type="entry name" value="Helicase_ATP-bd"/>
</dbReference>
<feature type="region of interest" description="Disordered" evidence="2">
    <location>
        <begin position="1511"/>
        <end position="1553"/>
    </location>
</feature>
<proteinExistence type="predicted"/>
<feature type="compositionally biased region" description="Acidic residues" evidence="2">
    <location>
        <begin position="195"/>
        <end position="204"/>
    </location>
</feature>
<feature type="compositionally biased region" description="Acidic residues" evidence="2">
    <location>
        <begin position="131"/>
        <end position="143"/>
    </location>
</feature>
<dbReference type="SUPFAM" id="SSF52540">
    <property type="entry name" value="P-loop containing nucleoside triphosphate hydrolases"/>
    <property type="match status" value="2"/>
</dbReference>
<name>A0A9N8HEC3_9STRA</name>
<dbReference type="InterPro" id="IPR001650">
    <property type="entry name" value="Helicase_C-like"/>
</dbReference>
<evidence type="ECO:0000259" key="3">
    <source>
        <dbReference type="PROSITE" id="PS51192"/>
    </source>
</evidence>
<feature type="region of interest" description="Disordered" evidence="2">
    <location>
        <begin position="1579"/>
        <end position="1632"/>
    </location>
</feature>
<evidence type="ECO:0000256" key="1">
    <source>
        <dbReference type="ARBA" id="ARBA00022801"/>
    </source>
</evidence>
<dbReference type="Pfam" id="PF00176">
    <property type="entry name" value="SNF2-rel_dom"/>
    <property type="match status" value="1"/>
</dbReference>
<dbReference type="PANTHER" id="PTHR45629:SF7">
    <property type="entry name" value="DNA EXCISION REPAIR PROTEIN ERCC-6-RELATED"/>
    <property type="match status" value="1"/>
</dbReference>
<protein>
    <submittedName>
        <fullName evidence="5">CHD3-type chromatin-remodeling factor</fullName>
    </submittedName>
</protein>
<feature type="domain" description="Helicase C-terminal" evidence="4">
    <location>
        <begin position="1237"/>
        <end position="1398"/>
    </location>
</feature>
<dbReference type="Proteomes" id="UP001153069">
    <property type="component" value="Unassembled WGS sequence"/>
</dbReference>
<feature type="region of interest" description="Disordered" evidence="2">
    <location>
        <begin position="1"/>
        <end position="702"/>
    </location>
</feature>